<protein>
    <submittedName>
        <fullName evidence="1">Jg12604 protein</fullName>
    </submittedName>
</protein>
<proteinExistence type="predicted"/>
<reference evidence="1" key="1">
    <citation type="submission" date="2022-03" db="EMBL/GenBank/DDBJ databases">
        <authorList>
            <person name="Lindestad O."/>
        </authorList>
    </citation>
    <scope>NUCLEOTIDE SEQUENCE</scope>
</reference>
<evidence type="ECO:0000313" key="2">
    <source>
        <dbReference type="Proteomes" id="UP000838756"/>
    </source>
</evidence>
<dbReference type="AlphaFoldDB" id="A0A8S4SE78"/>
<dbReference type="Proteomes" id="UP000838756">
    <property type="component" value="Unassembled WGS sequence"/>
</dbReference>
<dbReference type="EMBL" id="CAKXAJ010026150">
    <property type="protein sequence ID" value="CAH2259015.1"/>
    <property type="molecule type" value="Genomic_DNA"/>
</dbReference>
<keyword evidence="2" id="KW-1185">Reference proteome</keyword>
<accession>A0A8S4SE78</accession>
<organism evidence="1 2">
    <name type="scientific">Pararge aegeria aegeria</name>
    <dbReference type="NCBI Taxonomy" id="348720"/>
    <lineage>
        <taxon>Eukaryota</taxon>
        <taxon>Metazoa</taxon>
        <taxon>Ecdysozoa</taxon>
        <taxon>Arthropoda</taxon>
        <taxon>Hexapoda</taxon>
        <taxon>Insecta</taxon>
        <taxon>Pterygota</taxon>
        <taxon>Neoptera</taxon>
        <taxon>Endopterygota</taxon>
        <taxon>Lepidoptera</taxon>
        <taxon>Glossata</taxon>
        <taxon>Ditrysia</taxon>
        <taxon>Papilionoidea</taxon>
        <taxon>Nymphalidae</taxon>
        <taxon>Satyrinae</taxon>
        <taxon>Satyrini</taxon>
        <taxon>Parargina</taxon>
        <taxon>Pararge</taxon>
    </lineage>
</organism>
<sequence>MIESGPSEHGSQGLAINVHGMCVPKKKCRKTYRAERRILLEKRPTAKLVLLYSYDLRVSPFSSDCILRRYLAEGRANPSGANSEFVLQVDDYLQMNLRDFQLKLLIKLFV</sequence>
<evidence type="ECO:0000313" key="1">
    <source>
        <dbReference type="EMBL" id="CAH2259015.1"/>
    </source>
</evidence>
<comment type="caution">
    <text evidence="1">The sequence shown here is derived from an EMBL/GenBank/DDBJ whole genome shotgun (WGS) entry which is preliminary data.</text>
</comment>
<gene>
    <name evidence="1" type="primary">jg12604</name>
    <name evidence="1" type="ORF">PAEG_LOCUS23489</name>
</gene>
<name>A0A8S4SE78_9NEOP</name>